<proteinExistence type="inferred from homology"/>
<dbReference type="EC" id="1.3.8.1" evidence="12"/>
<keyword evidence="13" id="KW-1185">Reference proteome</keyword>
<keyword evidence="3 6" id="KW-0285">Flavoprotein</keyword>
<evidence type="ECO:0000256" key="5">
    <source>
        <dbReference type="ARBA" id="ARBA00023002"/>
    </source>
</evidence>
<evidence type="ECO:0000313" key="12">
    <source>
        <dbReference type="EMBL" id="XFO64408.1"/>
    </source>
</evidence>
<dbReference type="InterPro" id="IPR006091">
    <property type="entry name" value="Acyl-CoA_Oxase/DH_mid-dom"/>
</dbReference>
<dbReference type="SUPFAM" id="SSF56645">
    <property type="entry name" value="Acyl-CoA dehydrogenase NM domain-like"/>
    <property type="match status" value="1"/>
</dbReference>
<organism evidence="12 13">
    <name type="scientific">Sporomusa silvacetica DSM 10669</name>
    <dbReference type="NCBI Taxonomy" id="1123289"/>
    <lineage>
        <taxon>Bacteria</taxon>
        <taxon>Bacillati</taxon>
        <taxon>Bacillota</taxon>
        <taxon>Negativicutes</taxon>
        <taxon>Selenomonadales</taxon>
        <taxon>Sporomusaceae</taxon>
        <taxon>Sporomusa</taxon>
    </lineage>
</organism>
<comment type="cofactor">
    <cofactor evidence="1 6">
        <name>FAD</name>
        <dbReference type="ChEBI" id="CHEBI:57692"/>
    </cofactor>
</comment>
<dbReference type="InterPro" id="IPR009075">
    <property type="entry name" value="AcylCo_DH/oxidase_C"/>
</dbReference>
<dbReference type="Gene3D" id="1.20.140.10">
    <property type="entry name" value="Butyryl-CoA Dehydrogenase, subunit A, domain 3"/>
    <property type="match status" value="1"/>
</dbReference>
<dbReference type="RefSeq" id="WP_144033976.1">
    <property type="nucleotide sequence ID" value="NZ_CP155573.1"/>
</dbReference>
<gene>
    <name evidence="12" type="ORF">SPSIL_005100</name>
</gene>
<evidence type="ECO:0000259" key="8">
    <source>
        <dbReference type="Pfam" id="PF00441"/>
    </source>
</evidence>
<dbReference type="Pfam" id="PF02771">
    <property type="entry name" value="Acyl-CoA_dh_N"/>
    <property type="match status" value="1"/>
</dbReference>
<dbReference type="Pfam" id="PF12806">
    <property type="entry name" value="Acyl-CoA_dh_C"/>
    <property type="match status" value="1"/>
</dbReference>
<keyword evidence="4 6" id="KW-0274">FAD</keyword>
<feature type="domain" description="Acetyl-CoA dehydrogenase-like C-terminal" evidence="11">
    <location>
        <begin position="474"/>
        <end position="599"/>
    </location>
</feature>
<evidence type="ECO:0000259" key="9">
    <source>
        <dbReference type="Pfam" id="PF02770"/>
    </source>
</evidence>
<dbReference type="Gene3D" id="2.40.110.20">
    <property type="match status" value="1"/>
</dbReference>
<dbReference type="InterPro" id="IPR036250">
    <property type="entry name" value="AcylCo_DH-like_C"/>
</dbReference>
<dbReference type="PANTHER" id="PTHR42803:SF1">
    <property type="entry name" value="BROAD-SPECIFICITY LINEAR ACYL-COA DEHYDROGENASE FADE5"/>
    <property type="match status" value="1"/>
</dbReference>
<evidence type="ECO:0000259" key="10">
    <source>
        <dbReference type="Pfam" id="PF02771"/>
    </source>
</evidence>
<dbReference type="GO" id="GO:0016937">
    <property type="term" value="F:short-chain fatty acyl-CoA dehydrogenase activity"/>
    <property type="evidence" value="ECO:0007669"/>
    <property type="project" value="UniProtKB-EC"/>
</dbReference>
<name>A0ABZ3IGC9_9FIRM</name>
<evidence type="ECO:0000259" key="11">
    <source>
        <dbReference type="Pfam" id="PF12806"/>
    </source>
</evidence>
<protein>
    <submittedName>
        <fullName evidence="12">Butyryl-CoA dehydrogenase</fullName>
        <ecNumber evidence="12">1.3.8.1</ecNumber>
    </submittedName>
</protein>
<dbReference type="Proteomes" id="UP000216752">
    <property type="component" value="Chromosome"/>
</dbReference>
<reference evidence="12" key="1">
    <citation type="submission" date="2024-05" db="EMBL/GenBank/DDBJ databases">
        <title>Isolation and characterization of Sporomusa carbonis sp. nov., a carboxydotrophic hydrogenogen in the genus of Sporomusa isolated from a charcoal burning pile.</title>
        <authorList>
            <person name="Boeer T."/>
            <person name="Rosenbaum F."/>
            <person name="Eysell L."/>
            <person name="Mueller V."/>
            <person name="Daniel R."/>
            <person name="Poehlein A."/>
        </authorList>
    </citation>
    <scope>NUCLEOTIDE SEQUENCE [LARGE SCALE GENOMIC DNA]</scope>
    <source>
        <strain evidence="12">DSM 10669</strain>
    </source>
</reference>
<keyword evidence="7" id="KW-0175">Coiled coil</keyword>
<feature type="domain" description="Acyl-CoA oxidase/dehydrogenase middle" evidence="9">
    <location>
        <begin position="162"/>
        <end position="269"/>
    </location>
</feature>
<dbReference type="InterPro" id="IPR052166">
    <property type="entry name" value="Diverse_Acyl-CoA_DH"/>
</dbReference>
<comment type="similarity">
    <text evidence="2 6">Belongs to the acyl-CoA dehydrogenase family.</text>
</comment>
<dbReference type="InterPro" id="IPR013786">
    <property type="entry name" value="AcylCoA_DH/ox_N"/>
</dbReference>
<evidence type="ECO:0000256" key="2">
    <source>
        <dbReference type="ARBA" id="ARBA00009347"/>
    </source>
</evidence>
<evidence type="ECO:0000256" key="3">
    <source>
        <dbReference type="ARBA" id="ARBA00022630"/>
    </source>
</evidence>
<feature type="domain" description="Acyl-CoA dehydrogenase/oxidase C-terminal" evidence="8">
    <location>
        <begin position="291"/>
        <end position="455"/>
    </location>
</feature>
<evidence type="ECO:0000256" key="7">
    <source>
        <dbReference type="SAM" id="Coils"/>
    </source>
</evidence>
<evidence type="ECO:0000256" key="6">
    <source>
        <dbReference type="RuleBase" id="RU362125"/>
    </source>
</evidence>
<dbReference type="InterPro" id="IPR009100">
    <property type="entry name" value="AcylCoA_DH/oxidase_NM_dom_sf"/>
</dbReference>
<dbReference type="EMBL" id="CP155573">
    <property type="protein sequence ID" value="XFO64408.1"/>
    <property type="molecule type" value="Genomic_DNA"/>
</dbReference>
<dbReference type="SUPFAM" id="SSF47203">
    <property type="entry name" value="Acyl-CoA dehydrogenase C-terminal domain-like"/>
    <property type="match status" value="1"/>
</dbReference>
<evidence type="ECO:0000313" key="13">
    <source>
        <dbReference type="Proteomes" id="UP000216752"/>
    </source>
</evidence>
<accession>A0ABZ3IGC9</accession>
<dbReference type="Pfam" id="PF02770">
    <property type="entry name" value="Acyl-CoA_dh_M"/>
    <property type="match status" value="1"/>
</dbReference>
<keyword evidence="5 6" id="KW-0560">Oxidoreductase</keyword>
<evidence type="ECO:0000256" key="1">
    <source>
        <dbReference type="ARBA" id="ARBA00001974"/>
    </source>
</evidence>
<sequence>MAGTKFLYDKREIKFVLNEWLDMDKLFALTEYQDCAGIIDPIIDNTYNICRDEIAVINDDSDKIGVHFTDGKVITPDSFKKAYQVINDAGLGAVNADREAEGHLPLTLIQANYEMLSHASLAFTGFWGLTSGVISVIQQFGSEFLKQKFLTKMCDGKWGGTMNLTEPNAGTDVGANVTKAFPTDEPGVYKIKGQKLFITAADHDLCENFIHLVLARTENSRPGTAGLSLFIVPKYWVNDDGTLGESNDVITTGIEEKMGQHGSPTCALSYGENDNCRGYIIGNPPDESGKGEGIAQMFVMMNEERLNTGTQSLAAASAAYNLAKEYAKVRVQGTKFTDPKGPKVRIIEHEDVRRMLMLQKSCTEAIRALIFKSSYYLDLAHSSQDAEEREFADGMFQISNPLCKAYASDLSWPLIGEAIQVHGGYGYISEYQVEQLARDSKINSIWEGTDFIQSLDLVGRKFGLKKGKVFKDWIGDISNFIEANKDAAGFEQEFKILQAALEDYNATIEQLRQYMKDGKAQMMPLFSTRILHASSMLYCARLILDQGVLASKKLEASKADAKFYKGKIASARFYVKNVLPEVAVIRKVVEIGDASAIDIAEECFG</sequence>
<dbReference type="InterPro" id="IPR025878">
    <property type="entry name" value="Acyl-CoA_dh-like_C_dom"/>
</dbReference>
<dbReference type="PANTHER" id="PTHR42803">
    <property type="entry name" value="ACYL-COA DEHYDROGENASE"/>
    <property type="match status" value="1"/>
</dbReference>
<dbReference type="Pfam" id="PF00441">
    <property type="entry name" value="Acyl-CoA_dh_1"/>
    <property type="match status" value="1"/>
</dbReference>
<feature type="coiled-coil region" evidence="7">
    <location>
        <begin position="487"/>
        <end position="521"/>
    </location>
</feature>
<feature type="domain" description="Acyl-CoA dehydrogenase/oxidase N-terminal" evidence="10">
    <location>
        <begin position="83"/>
        <end position="157"/>
    </location>
</feature>
<evidence type="ECO:0000256" key="4">
    <source>
        <dbReference type="ARBA" id="ARBA00022827"/>
    </source>
</evidence>